<reference evidence="1 2" key="1">
    <citation type="journal article" date="2019" name="Sci. Rep.">
        <title>Orb-weaving spider Araneus ventricosus genome elucidates the spidroin gene catalogue.</title>
        <authorList>
            <person name="Kono N."/>
            <person name="Nakamura H."/>
            <person name="Ohtoshi R."/>
            <person name="Moran D.A.P."/>
            <person name="Shinohara A."/>
            <person name="Yoshida Y."/>
            <person name="Fujiwara M."/>
            <person name="Mori M."/>
            <person name="Tomita M."/>
            <person name="Arakawa K."/>
        </authorList>
    </citation>
    <scope>NUCLEOTIDE SEQUENCE [LARGE SCALE GENOMIC DNA]</scope>
</reference>
<evidence type="ECO:0000313" key="1">
    <source>
        <dbReference type="EMBL" id="GBM87884.1"/>
    </source>
</evidence>
<protein>
    <submittedName>
        <fullName evidence="1">Uncharacterized protein</fullName>
    </submittedName>
</protein>
<sequence>MAERQRSELHLSQRASMSVKTITNMPACLFNERDSQTLQMLAIITHGGRQVKHGRSMTSAARIHLTFQVALSSREDSGSKGQKN</sequence>
<name>A0A4Y2JD88_ARAVE</name>
<gene>
    <name evidence="1" type="ORF">AVEN_263117_1</name>
</gene>
<keyword evidence="2" id="KW-1185">Reference proteome</keyword>
<proteinExistence type="predicted"/>
<evidence type="ECO:0000313" key="2">
    <source>
        <dbReference type="Proteomes" id="UP000499080"/>
    </source>
</evidence>
<dbReference type="AlphaFoldDB" id="A0A4Y2JD88"/>
<dbReference type="Proteomes" id="UP000499080">
    <property type="component" value="Unassembled WGS sequence"/>
</dbReference>
<comment type="caution">
    <text evidence="1">The sequence shown here is derived from an EMBL/GenBank/DDBJ whole genome shotgun (WGS) entry which is preliminary data.</text>
</comment>
<organism evidence="1 2">
    <name type="scientific">Araneus ventricosus</name>
    <name type="common">Orbweaver spider</name>
    <name type="synonym">Epeira ventricosa</name>
    <dbReference type="NCBI Taxonomy" id="182803"/>
    <lineage>
        <taxon>Eukaryota</taxon>
        <taxon>Metazoa</taxon>
        <taxon>Ecdysozoa</taxon>
        <taxon>Arthropoda</taxon>
        <taxon>Chelicerata</taxon>
        <taxon>Arachnida</taxon>
        <taxon>Araneae</taxon>
        <taxon>Araneomorphae</taxon>
        <taxon>Entelegynae</taxon>
        <taxon>Araneoidea</taxon>
        <taxon>Araneidae</taxon>
        <taxon>Araneus</taxon>
    </lineage>
</organism>
<dbReference type="EMBL" id="BGPR01003417">
    <property type="protein sequence ID" value="GBM87884.1"/>
    <property type="molecule type" value="Genomic_DNA"/>
</dbReference>
<accession>A0A4Y2JD88</accession>